<dbReference type="PANTHER" id="PTHR34818:SF1">
    <property type="entry name" value="PROTEIN BLI-3"/>
    <property type="match status" value="1"/>
</dbReference>
<feature type="domain" description="General stress protein FMN-binding split barrel" evidence="1">
    <location>
        <begin position="11"/>
        <end position="155"/>
    </location>
</feature>
<sequence length="164" mass="18065">MKTMTDDNTEFEHIGELISKGRVAFVTTSESDGRLLSRPLAVLDRKFDGDLYFFTVVPSPKTDQVAEDSHVNVSLQADDNYLSIAGTASVTHEQKLIDELWNSHAEAWFEKGREDPGVALLKVHADSAEYWTLDSPKPVALLKYAKAIVSGEQPDVATNASVDL</sequence>
<comment type="caution">
    <text evidence="2">The sequence shown here is derived from an EMBL/GenBank/DDBJ whole genome shotgun (WGS) entry which is preliminary data.</text>
</comment>
<dbReference type="SUPFAM" id="SSF50475">
    <property type="entry name" value="FMN-binding split barrel"/>
    <property type="match status" value="1"/>
</dbReference>
<dbReference type="Proteomes" id="UP000005845">
    <property type="component" value="Unassembled WGS sequence"/>
</dbReference>
<dbReference type="Pfam" id="PF16242">
    <property type="entry name" value="Pyrid_ox_like"/>
    <property type="match status" value="1"/>
</dbReference>
<reference evidence="2 3" key="1">
    <citation type="submission" date="2012-02" db="EMBL/GenBank/DDBJ databases">
        <title>Whole genome shotgun sequence of Gordonia sputi NBRC 100414.</title>
        <authorList>
            <person name="Yoshida I."/>
            <person name="Hosoyama A."/>
            <person name="Tsuchikane K."/>
            <person name="Katsumata H."/>
            <person name="Yamazaki S."/>
            <person name="Fujita N."/>
        </authorList>
    </citation>
    <scope>NUCLEOTIDE SEQUENCE [LARGE SCALE GENOMIC DNA]</scope>
    <source>
        <strain evidence="2 3">NBRC 100414</strain>
    </source>
</reference>
<dbReference type="InterPro" id="IPR012349">
    <property type="entry name" value="Split_barrel_FMN-bd"/>
</dbReference>
<accession>H5U2Z8</accession>
<dbReference type="eggNOG" id="COG3871">
    <property type="taxonomic scope" value="Bacteria"/>
</dbReference>
<evidence type="ECO:0000313" key="2">
    <source>
        <dbReference type="EMBL" id="GAB40106.1"/>
    </source>
</evidence>
<protein>
    <recommendedName>
        <fullName evidence="1">General stress protein FMN-binding split barrel domain-containing protein</fullName>
    </recommendedName>
</protein>
<keyword evidence="3" id="KW-1185">Reference proteome</keyword>
<dbReference type="InterPro" id="IPR052917">
    <property type="entry name" value="Stress-Dev_Protein"/>
</dbReference>
<organism evidence="2 3">
    <name type="scientific">Gordonia sputi NBRC 100414</name>
    <dbReference type="NCBI Taxonomy" id="1089453"/>
    <lineage>
        <taxon>Bacteria</taxon>
        <taxon>Bacillati</taxon>
        <taxon>Actinomycetota</taxon>
        <taxon>Actinomycetes</taxon>
        <taxon>Mycobacteriales</taxon>
        <taxon>Gordoniaceae</taxon>
        <taxon>Gordonia</taxon>
    </lineage>
</organism>
<dbReference type="EMBL" id="BAFC01000086">
    <property type="protein sequence ID" value="GAB40106.1"/>
    <property type="molecule type" value="Genomic_DNA"/>
</dbReference>
<dbReference type="Gene3D" id="2.30.110.10">
    <property type="entry name" value="Electron Transport, Fmn-binding Protein, Chain A"/>
    <property type="match status" value="1"/>
</dbReference>
<dbReference type="InterPro" id="IPR038725">
    <property type="entry name" value="YdaG_split_barrel_FMN-bd"/>
</dbReference>
<proteinExistence type="predicted"/>
<name>H5U2Z8_9ACTN</name>
<evidence type="ECO:0000313" key="3">
    <source>
        <dbReference type="Proteomes" id="UP000005845"/>
    </source>
</evidence>
<evidence type="ECO:0000259" key="1">
    <source>
        <dbReference type="Pfam" id="PF16242"/>
    </source>
</evidence>
<dbReference type="AlphaFoldDB" id="H5U2Z8"/>
<dbReference type="PANTHER" id="PTHR34818">
    <property type="entry name" value="PROTEIN BLI-3"/>
    <property type="match status" value="1"/>
</dbReference>
<gene>
    <name evidence="2" type="ORF">GOSPT_088_00200</name>
</gene>